<feature type="transmembrane region" description="Helical" evidence="8">
    <location>
        <begin position="139"/>
        <end position="159"/>
    </location>
</feature>
<evidence type="ECO:0000256" key="3">
    <source>
        <dbReference type="ARBA" id="ARBA00022475"/>
    </source>
</evidence>
<dbReference type="PANTHER" id="PTHR32024">
    <property type="entry name" value="TRK SYSTEM POTASSIUM UPTAKE PROTEIN TRKG-RELATED"/>
    <property type="match status" value="1"/>
</dbReference>
<feature type="transmembrane region" description="Helical" evidence="8">
    <location>
        <begin position="417"/>
        <end position="441"/>
    </location>
</feature>
<comment type="subcellular location">
    <subcellularLocation>
        <location evidence="1">Cell membrane</location>
        <topology evidence="1">Multi-pass membrane protein</topology>
    </subcellularLocation>
</comment>
<keyword evidence="4 8" id="KW-0812">Transmembrane</keyword>
<keyword evidence="10" id="KW-1185">Reference proteome</keyword>
<dbReference type="EMBL" id="CALBWS010000015">
    <property type="protein sequence ID" value="CAH2715293.1"/>
    <property type="molecule type" value="Genomic_DNA"/>
</dbReference>
<gene>
    <name evidence="9" type="primary">ktrB_2</name>
    <name evidence="9" type="ORF">BACCIP111895_02477</name>
</gene>
<dbReference type="InterPro" id="IPR003445">
    <property type="entry name" value="Cat_transpt"/>
</dbReference>
<evidence type="ECO:0000256" key="5">
    <source>
        <dbReference type="ARBA" id="ARBA00022989"/>
    </source>
</evidence>
<feature type="transmembrane region" description="Helical" evidence="8">
    <location>
        <begin position="24"/>
        <end position="44"/>
    </location>
</feature>
<organism evidence="9 10">
    <name type="scientific">Neobacillus rhizosphaerae</name>
    <dbReference type="NCBI Taxonomy" id="2880965"/>
    <lineage>
        <taxon>Bacteria</taxon>
        <taxon>Bacillati</taxon>
        <taxon>Bacillota</taxon>
        <taxon>Bacilli</taxon>
        <taxon>Bacillales</taxon>
        <taxon>Bacillaceae</taxon>
        <taxon>Neobacillus</taxon>
    </lineage>
</organism>
<feature type="transmembrane region" description="Helical" evidence="8">
    <location>
        <begin position="364"/>
        <end position="384"/>
    </location>
</feature>
<feature type="transmembrane region" description="Helical" evidence="8">
    <location>
        <begin position="199"/>
        <end position="220"/>
    </location>
</feature>
<sequence length="460" mass="51331">MKGNVTMWDKVRAWMEKLSPAQVITGYYLLAVTISILLFCIPAVHKPGVKVAFIDTVFTAVSVVSDTGLTVFDISNTYSTFGYFVIMIVLQFAGIGIMAISTFFWMLLGRKIGLRERRLIMVDNNQFALSGLVVLVKEIIKMILLIELVGGAILGFHFLKYYPTWSDAFLHGLFASVSATTNAGMDITGQSHAPYASDYFVQLINIIQIILGAIGFPVLIEVKAYLFRKKTEPVHPFRFSLFTKLATSTYGILLVLGTILIFLIEFNHYFKDMTWHKSFFYAFFQATTTRSAGITTMDINDFSMPTLLVMSIFMFIGGSPNSVGGGIRTTTFALNMLFVFHFARGNREIKIFNRELHPDDILKSLAITFLALVMCFISVVALSVSDKQHQLIAIFFEVCSAFGTVGMSTGITPDLSIFGKSILMILMFIGRIGLTSFLFIIGGNKKKSKYNYPKERVITG</sequence>
<feature type="transmembrane region" description="Helical" evidence="8">
    <location>
        <begin position="241"/>
        <end position="264"/>
    </location>
</feature>
<accession>A0ABN8KNX9</accession>
<evidence type="ECO:0000256" key="2">
    <source>
        <dbReference type="ARBA" id="ARBA00022448"/>
    </source>
</evidence>
<protein>
    <submittedName>
        <fullName evidence="9">Ktr system potassium uptake protein B</fullName>
    </submittedName>
</protein>
<dbReference type="PANTHER" id="PTHR32024:SF4">
    <property type="entry name" value="KTR SYSTEM POTASSIUM UPTAKE PROTEIN D"/>
    <property type="match status" value="1"/>
</dbReference>
<name>A0ABN8KNX9_9BACI</name>
<evidence type="ECO:0000313" key="9">
    <source>
        <dbReference type="EMBL" id="CAH2715293.1"/>
    </source>
</evidence>
<reference evidence="9" key="1">
    <citation type="submission" date="2022-04" db="EMBL/GenBank/DDBJ databases">
        <authorList>
            <person name="Criscuolo A."/>
        </authorList>
    </citation>
    <scope>NUCLEOTIDE SEQUENCE</scope>
    <source>
        <strain evidence="9">CIP111895</strain>
    </source>
</reference>
<evidence type="ECO:0000256" key="6">
    <source>
        <dbReference type="ARBA" id="ARBA00023065"/>
    </source>
</evidence>
<evidence type="ECO:0000256" key="7">
    <source>
        <dbReference type="ARBA" id="ARBA00023136"/>
    </source>
</evidence>
<feature type="transmembrane region" description="Helical" evidence="8">
    <location>
        <begin position="302"/>
        <end position="318"/>
    </location>
</feature>
<keyword evidence="6" id="KW-0406">Ion transport</keyword>
<keyword evidence="3" id="KW-1003">Cell membrane</keyword>
<keyword evidence="2" id="KW-0813">Transport</keyword>
<keyword evidence="5 8" id="KW-1133">Transmembrane helix</keyword>
<dbReference type="Proteomes" id="UP000838308">
    <property type="component" value="Unassembled WGS sequence"/>
</dbReference>
<evidence type="ECO:0000313" key="10">
    <source>
        <dbReference type="Proteomes" id="UP000838308"/>
    </source>
</evidence>
<keyword evidence="7 8" id="KW-0472">Membrane</keyword>
<proteinExistence type="predicted"/>
<feature type="transmembrane region" description="Helical" evidence="8">
    <location>
        <begin position="84"/>
        <end position="108"/>
    </location>
</feature>
<dbReference type="Pfam" id="PF02386">
    <property type="entry name" value="TrkH"/>
    <property type="match status" value="1"/>
</dbReference>
<evidence type="ECO:0000256" key="8">
    <source>
        <dbReference type="SAM" id="Phobius"/>
    </source>
</evidence>
<feature type="transmembrane region" description="Helical" evidence="8">
    <location>
        <begin position="391"/>
        <end position="411"/>
    </location>
</feature>
<evidence type="ECO:0000256" key="4">
    <source>
        <dbReference type="ARBA" id="ARBA00022692"/>
    </source>
</evidence>
<feature type="transmembrane region" description="Helical" evidence="8">
    <location>
        <begin position="325"/>
        <end position="344"/>
    </location>
</feature>
<evidence type="ECO:0000256" key="1">
    <source>
        <dbReference type="ARBA" id="ARBA00004651"/>
    </source>
</evidence>
<comment type="caution">
    <text evidence="9">The sequence shown here is derived from an EMBL/GenBank/DDBJ whole genome shotgun (WGS) entry which is preliminary data.</text>
</comment>